<feature type="binding site" evidence="7">
    <location>
        <position position="67"/>
    </location>
    <ligand>
        <name>Zn(2+)</name>
        <dbReference type="ChEBI" id="CHEBI:29105"/>
        <label>1</label>
    </ligand>
</feature>
<dbReference type="Gene3D" id="1.10.150.390">
    <property type="match status" value="1"/>
</dbReference>
<dbReference type="InterPro" id="IPR007081">
    <property type="entry name" value="RNA_pol_Rpb1_5"/>
</dbReference>
<feature type="binding site" evidence="7">
    <location>
        <position position="458"/>
    </location>
    <ligand>
        <name>Mg(2+)</name>
        <dbReference type="ChEBI" id="CHEBI:18420"/>
    </ligand>
</feature>
<dbReference type="Gene3D" id="2.40.50.100">
    <property type="match status" value="3"/>
</dbReference>
<name>A0A7V3VUU6_UNCW3</name>
<evidence type="ECO:0000256" key="2">
    <source>
        <dbReference type="ARBA" id="ARBA00022679"/>
    </source>
</evidence>
<feature type="binding site" evidence="7">
    <location>
        <position position="82"/>
    </location>
    <ligand>
        <name>Zn(2+)</name>
        <dbReference type="ChEBI" id="CHEBI:29105"/>
        <label>1</label>
    </ligand>
</feature>
<dbReference type="SUPFAM" id="SSF64484">
    <property type="entry name" value="beta and beta-prime subunits of DNA dependent RNA-polymerase"/>
    <property type="match status" value="1"/>
</dbReference>
<dbReference type="Pfam" id="PF00623">
    <property type="entry name" value="RNA_pol_Rpb1_2"/>
    <property type="match status" value="1"/>
</dbReference>
<evidence type="ECO:0000256" key="5">
    <source>
        <dbReference type="ARBA" id="ARBA00023163"/>
    </source>
</evidence>
<comment type="similarity">
    <text evidence="7 8">Belongs to the RNA polymerase beta' chain family.</text>
</comment>
<evidence type="ECO:0000313" key="10">
    <source>
        <dbReference type="EMBL" id="HGE78370.1"/>
    </source>
</evidence>
<dbReference type="HAMAP" id="MF_01322">
    <property type="entry name" value="RNApol_bact_RpoC"/>
    <property type="match status" value="1"/>
</dbReference>
<evidence type="ECO:0000259" key="9">
    <source>
        <dbReference type="SMART" id="SM00663"/>
    </source>
</evidence>
<dbReference type="Pfam" id="PF04983">
    <property type="entry name" value="RNA_pol_Rpb1_3"/>
    <property type="match status" value="1"/>
</dbReference>
<comment type="catalytic activity">
    <reaction evidence="6 7 8">
        <text>RNA(n) + a ribonucleoside 5'-triphosphate = RNA(n+1) + diphosphate</text>
        <dbReference type="Rhea" id="RHEA:21248"/>
        <dbReference type="Rhea" id="RHEA-COMP:14527"/>
        <dbReference type="Rhea" id="RHEA-COMP:17342"/>
        <dbReference type="ChEBI" id="CHEBI:33019"/>
        <dbReference type="ChEBI" id="CHEBI:61557"/>
        <dbReference type="ChEBI" id="CHEBI:140395"/>
        <dbReference type="EC" id="2.7.7.6"/>
    </reaction>
</comment>
<reference evidence="10" key="1">
    <citation type="journal article" date="2020" name="mSystems">
        <title>Genome- and Community-Level Interaction Insights into Carbon Utilization and Element Cycling Functions of Hydrothermarchaeota in Hydrothermal Sediment.</title>
        <authorList>
            <person name="Zhou Z."/>
            <person name="Liu Y."/>
            <person name="Xu W."/>
            <person name="Pan J."/>
            <person name="Luo Z.H."/>
            <person name="Li M."/>
        </authorList>
    </citation>
    <scope>NUCLEOTIDE SEQUENCE [LARGE SCALE GENOMIC DNA]</scope>
    <source>
        <strain evidence="10">SpSt-961</strain>
    </source>
</reference>
<evidence type="ECO:0000256" key="3">
    <source>
        <dbReference type="ARBA" id="ARBA00022695"/>
    </source>
</evidence>
<evidence type="ECO:0000256" key="6">
    <source>
        <dbReference type="ARBA" id="ARBA00048552"/>
    </source>
</evidence>
<evidence type="ECO:0000256" key="7">
    <source>
        <dbReference type="HAMAP-Rule" id="MF_01322"/>
    </source>
</evidence>
<dbReference type="InterPro" id="IPR044893">
    <property type="entry name" value="RNA_pol_Rpb1_clamp_domain"/>
</dbReference>
<comment type="cofactor">
    <cofactor evidence="7">
        <name>Zn(2+)</name>
        <dbReference type="ChEBI" id="CHEBI:29105"/>
    </cofactor>
    <text evidence="7">Binds 2 Zn(2+) ions per subunit.</text>
</comment>
<dbReference type="CDD" id="cd01609">
    <property type="entry name" value="RNAP_beta'_N"/>
    <property type="match status" value="1"/>
</dbReference>
<keyword evidence="4 7" id="KW-0479">Metal-binding</keyword>
<dbReference type="Gene3D" id="1.10.274.100">
    <property type="entry name" value="RNA polymerase Rpb1, domain 3"/>
    <property type="match status" value="2"/>
</dbReference>
<dbReference type="GO" id="GO:0000428">
    <property type="term" value="C:DNA-directed RNA polymerase complex"/>
    <property type="evidence" value="ECO:0007669"/>
    <property type="project" value="UniProtKB-KW"/>
</dbReference>
<proteinExistence type="inferred from homology"/>
<dbReference type="SMART" id="SM00663">
    <property type="entry name" value="RPOLA_N"/>
    <property type="match status" value="1"/>
</dbReference>
<dbReference type="Gene3D" id="2.40.40.20">
    <property type="match status" value="1"/>
</dbReference>
<feature type="binding site" evidence="7">
    <location>
        <position position="871"/>
    </location>
    <ligand>
        <name>Zn(2+)</name>
        <dbReference type="ChEBI" id="CHEBI:29105"/>
        <label>2</label>
    </ligand>
</feature>
<dbReference type="EMBL" id="DTOZ01000137">
    <property type="protein sequence ID" value="HGE78370.1"/>
    <property type="molecule type" value="Genomic_DNA"/>
</dbReference>
<feature type="binding site" evidence="7">
    <location>
        <position position="462"/>
    </location>
    <ligand>
        <name>Mg(2+)</name>
        <dbReference type="ChEBI" id="CHEBI:18420"/>
    </ligand>
</feature>
<evidence type="ECO:0000256" key="8">
    <source>
        <dbReference type="RuleBase" id="RU004279"/>
    </source>
</evidence>
<dbReference type="InterPro" id="IPR038120">
    <property type="entry name" value="Rpb1_funnel_sf"/>
</dbReference>
<dbReference type="Pfam" id="PF05000">
    <property type="entry name" value="RNA_pol_Rpb1_4"/>
    <property type="match status" value="1"/>
</dbReference>
<sequence length="1351" mass="150974">MKHNLPEAPDFSDFTGIRLSLASPETILSWSKGEVTRADTINYRTQRPEKDGLFCEKIFGPVKDYECACGKYKKAKYRGTVCERCGVEVLPSSVRRERMGHIDLAVPVAHIFFYKIPPSKIGLLLDLTINQLEQILNYEAYIVVNPGSSNLPKGAFLTEEQYQELKEKNIPGFYADTGGQPIYDLLKEIDLEELASDLRTKLAKETLEPRRIKLISKLKLVEALRLSGNRPEWMMLTRIPVIPPDLRPLVALEGGRYATSDLNDLYKRVITRNNRVKQLISGIKTPEVIVRNEKRMLQDAVDALLDNSRRMKPIKGRGNRPLKSLADALKGKQGRFRRNLLGKRVDYSGRSVIVVDPNLKLYQCGIPKEMALELFKPMIIRKLEERGVVDSERSARRLVRSRSAEVYEILEEVIKEHPVLLNRAPTLHRVSIQAFIPVLKEGRAIAIHPLVCVPYNADFDGDTMSVHVPLSPEAIMESYLLMLSIHNIRSPANGRALMTPTQDIVIGLHYLTKMKTSSLPKKVYDDVDEIIHALEAGYLSLHEPIIYIYRNKRVETTPGRVIFNQCLPEEMRFKNDTLDKKKIASIVDECLNKFGTAKTVDLLDKIKKLGFEYATRSGLTIGIDDMKSPKNKEKILKEGEDEVNEINRAHRAGLISETERYNKVIDTWTKVTSDIEEELFKELEQDRNGFNPLYMMVASGARGSRNQANQICGLRGLMSKPQRKVSAVQIIETPIKSSCKEGLTVVEYFISTHGARKGLADTALKTADAGYLTRRLVDVAQNVTITMEDCGTIMGQEISALKEGEKIVESLSERIAGRVALVDVINPITNEIIVRAGEEITDEKAKEIEKSGIEKVKVRSILTCEAPVGLCAKCYGRNLATGRMVELGEAVGIIAAQSIGEPGTQLTLRTFHGGGAALRIAESTTCTAEITGEVSFEKLSVVENAEKHLVSLNDKGRIIIKGTGKDKELRSYNVPTGAVIYVQEKQIVQEGEILFEWDPYSIPIVSAVGGKVKYKDIIPGVTLQENWVDERSGGKQLIIIEDRYRKSHPKIVICDPRDNKEIKDFSIPAGAYLLVKNGDEIKSGTVIARIPKEIGKSKDITGGLPRVEELFEAKHVKDAAVISEIDGIVDVEEEKGTWVITVTPDVGDKKVYRIPTSRYLKVHSGEQIRAGDPLCEGPIDPHDILRIKGPMETMRFLVNEILEVYRIQDVKIDDKHIEVIVRQMLQKVKIEDPGSTPFVSGEIVDKRRVIETNQRLMSMMTDGEYVKPATYRPILLGITRAALSSESFFSAASFQETAKVLADAAIEGKVDNLEGLKENVIVGRIIPAGTGFRKFQKVELLPEKATEAEAG</sequence>
<feature type="binding site" evidence="7">
    <location>
        <position position="790"/>
    </location>
    <ligand>
        <name>Zn(2+)</name>
        <dbReference type="ChEBI" id="CHEBI:29105"/>
        <label>2</label>
    </ligand>
</feature>
<keyword evidence="1 7" id="KW-0240">DNA-directed RNA polymerase</keyword>
<dbReference type="EC" id="2.7.7.6" evidence="7"/>
<dbReference type="InterPro" id="IPR012754">
    <property type="entry name" value="DNA-dir_RpoC_beta_prime_bact"/>
</dbReference>
<dbReference type="InterPro" id="IPR045867">
    <property type="entry name" value="DNA-dir_RpoC_beta_prime"/>
</dbReference>
<feature type="domain" description="RNA polymerase N-terminal" evidence="9">
    <location>
        <begin position="232"/>
        <end position="512"/>
    </location>
</feature>
<keyword evidence="5 7" id="KW-0804">Transcription</keyword>
<keyword evidence="7" id="KW-0460">Magnesium</keyword>
<protein>
    <recommendedName>
        <fullName evidence="7">DNA-directed RNA polymerase subunit beta'</fullName>
        <shortName evidence="7">RNAP subunit beta'</shortName>
        <ecNumber evidence="7">2.7.7.6</ecNumber>
    </recommendedName>
    <alternativeName>
        <fullName evidence="7">RNA polymerase subunit beta'</fullName>
    </alternativeName>
    <alternativeName>
        <fullName evidence="7">Transcriptase subunit beta'</fullName>
    </alternativeName>
</protein>
<dbReference type="Pfam" id="PF04998">
    <property type="entry name" value="RNA_pol_Rpb1_5"/>
    <property type="match status" value="1"/>
</dbReference>
<dbReference type="GO" id="GO:0008270">
    <property type="term" value="F:zinc ion binding"/>
    <property type="evidence" value="ECO:0007669"/>
    <property type="project" value="UniProtKB-UniRule"/>
</dbReference>
<dbReference type="PANTHER" id="PTHR19376:SF54">
    <property type="entry name" value="DNA-DIRECTED RNA POLYMERASE SUBUNIT BETA"/>
    <property type="match status" value="1"/>
</dbReference>
<comment type="subunit">
    <text evidence="7">The RNAP catalytic core consists of 2 alpha, 1 beta, 1 beta' and 1 omega subunit. When a sigma factor is associated with the core the holoenzyme is formed, which can initiate transcription.</text>
</comment>
<dbReference type="Gene3D" id="1.10.1790.20">
    <property type="match status" value="1"/>
</dbReference>
<comment type="cofactor">
    <cofactor evidence="7">
        <name>Mg(2+)</name>
        <dbReference type="ChEBI" id="CHEBI:18420"/>
    </cofactor>
    <text evidence="7">Binds 1 Mg(2+) ion per subunit.</text>
</comment>
<feature type="binding site" evidence="7">
    <location>
        <position position="864"/>
    </location>
    <ligand>
        <name>Zn(2+)</name>
        <dbReference type="ChEBI" id="CHEBI:29105"/>
        <label>2</label>
    </ligand>
</feature>
<comment type="function">
    <text evidence="7 8">DNA-dependent RNA polymerase catalyzes the transcription of DNA into RNA using the four ribonucleoside triphosphates as substrates.</text>
</comment>
<evidence type="ECO:0000256" key="1">
    <source>
        <dbReference type="ARBA" id="ARBA00022478"/>
    </source>
</evidence>
<feature type="binding site" evidence="7">
    <location>
        <position position="69"/>
    </location>
    <ligand>
        <name>Zn(2+)</name>
        <dbReference type="ChEBI" id="CHEBI:29105"/>
        <label>1</label>
    </ligand>
</feature>
<evidence type="ECO:0000256" key="4">
    <source>
        <dbReference type="ARBA" id="ARBA00022723"/>
    </source>
</evidence>
<keyword evidence="3 7" id="KW-0548">Nucleotidyltransferase</keyword>
<dbReference type="Pfam" id="PF04997">
    <property type="entry name" value="RNA_pol_Rpb1_1"/>
    <property type="match status" value="1"/>
</dbReference>
<dbReference type="InterPro" id="IPR042102">
    <property type="entry name" value="RNA_pol_Rpb1_3_sf"/>
</dbReference>
<dbReference type="Gene3D" id="1.10.132.30">
    <property type="match status" value="1"/>
</dbReference>
<dbReference type="GO" id="GO:0006351">
    <property type="term" value="P:DNA-templated transcription"/>
    <property type="evidence" value="ECO:0007669"/>
    <property type="project" value="UniProtKB-UniRule"/>
</dbReference>
<accession>A0A7V3VUU6</accession>
<dbReference type="InterPro" id="IPR007083">
    <property type="entry name" value="RNA_pol_Rpb1_4"/>
</dbReference>
<dbReference type="NCBIfam" id="TIGR02386">
    <property type="entry name" value="rpoC_TIGR"/>
    <property type="match status" value="1"/>
</dbReference>
<dbReference type="CDD" id="cd02655">
    <property type="entry name" value="RNAP_beta'_C"/>
    <property type="match status" value="1"/>
</dbReference>
<organism evidence="10">
    <name type="scientific">candidate division WOR-3 bacterium</name>
    <dbReference type="NCBI Taxonomy" id="2052148"/>
    <lineage>
        <taxon>Bacteria</taxon>
        <taxon>Bacteria division WOR-3</taxon>
    </lineage>
</organism>
<dbReference type="PANTHER" id="PTHR19376">
    <property type="entry name" value="DNA-DIRECTED RNA POLYMERASE"/>
    <property type="match status" value="1"/>
</dbReference>
<dbReference type="GO" id="GO:0003677">
    <property type="term" value="F:DNA binding"/>
    <property type="evidence" value="ECO:0007669"/>
    <property type="project" value="UniProtKB-UniRule"/>
</dbReference>
<dbReference type="InterPro" id="IPR007080">
    <property type="entry name" value="RNA_pol_Rpb1_1"/>
</dbReference>
<dbReference type="InterPro" id="IPR007066">
    <property type="entry name" value="RNA_pol_Rpb1_3"/>
</dbReference>
<keyword evidence="7" id="KW-0862">Zinc</keyword>
<dbReference type="Gene3D" id="1.10.40.90">
    <property type="match status" value="1"/>
</dbReference>
<dbReference type="GO" id="GO:0000287">
    <property type="term" value="F:magnesium ion binding"/>
    <property type="evidence" value="ECO:0007669"/>
    <property type="project" value="UniProtKB-UniRule"/>
</dbReference>
<feature type="binding site" evidence="7">
    <location>
        <position position="874"/>
    </location>
    <ligand>
        <name>Zn(2+)</name>
        <dbReference type="ChEBI" id="CHEBI:29105"/>
        <label>2</label>
    </ligand>
</feature>
<dbReference type="InterPro" id="IPR000722">
    <property type="entry name" value="RNA_pol_asu"/>
</dbReference>
<gene>
    <name evidence="7 10" type="primary">rpoC</name>
    <name evidence="10" type="ORF">ENX68_05150</name>
</gene>
<dbReference type="InterPro" id="IPR006592">
    <property type="entry name" value="RNA_pol_N"/>
</dbReference>
<feature type="binding site" evidence="7">
    <location>
        <position position="460"/>
    </location>
    <ligand>
        <name>Mg(2+)</name>
        <dbReference type="ChEBI" id="CHEBI:18420"/>
    </ligand>
</feature>
<feature type="binding site" evidence="7">
    <location>
        <position position="85"/>
    </location>
    <ligand>
        <name>Zn(2+)</name>
        <dbReference type="ChEBI" id="CHEBI:29105"/>
        <label>1</label>
    </ligand>
</feature>
<comment type="caution">
    <text evidence="10">The sequence shown here is derived from an EMBL/GenBank/DDBJ whole genome shotgun (WGS) entry which is preliminary data.</text>
</comment>
<keyword evidence="2 7" id="KW-0808">Transferase</keyword>
<dbReference type="GO" id="GO:0003899">
    <property type="term" value="F:DNA-directed RNA polymerase activity"/>
    <property type="evidence" value="ECO:0007669"/>
    <property type="project" value="UniProtKB-UniRule"/>
</dbReference>
<dbReference type="Gene3D" id="4.10.860.120">
    <property type="entry name" value="RNA polymerase II, clamp domain"/>
    <property type="match status" value="1"/>
</dbReference>